<evidence type="ECO:0000256" key="2">
    <source>
        <dbReference type="SAM" id="SignalP"/>
    </source>
</evidence>
<feature type="signal peptide" evidence="2">
    <location>
        <begin position="1"/>
        <end position="19"/>
    </location>
</feature>
<evidence type="ECO:0000313" key="4">
    <source>
        <dbReference type="Proteomes" id="UP000695000"/>
    </source>
</evidence>
<keyword evidence="4" id="KW-1185">Reference proteome</keyword>
<dbReference type="SUPFAM" id="SSF56436">
    <property type="entry name" value="C-type lectin-like"/>
    <property type="match status" value="1"/>
</dbReference>
<keyword evidence="1" id="KW-1015">Disulfide bond</keyword>
<dbReference type="Proteomes" id="UP000695000">
    <property type="component" value="Unplaced"/>
</dbReference>
<dbReference type="GeneID" id="108556591"/>
<dbReference type="InterPro" id="IPR001304">
    <property type="entry name" value="C-type_lectin-like"/>
</dbReference>
<dbReference type="RefSeq" id="XP_017768251.1">
    <property type="nucleotide sequence ID" value="XM_017912762.1"/>
</dbReference>
<feature type="chain" id="PRO_5045157187" evidence="2">
    <location>
        <begin position="20"/>
        <end position="158"/>
    </location>
</feature>
<proteinExistence type="predicted"/>
<dbReference type="PANTHER" id="PTHR22803">
    <property type="entry name" value="MANNOSE, PHOSPHOLIPASE, LECTIN RECEPTOR RELATED"/>
    <property type="match status" value="1"/>
</dbReference>
<dbReference type="PROSITE" id="PS00615">
    <property type="entry name" value="C_TYPE_LECTIN_1"/>
    <property type="match status" value="1"/>
</dbReference>
<gene>
    <name evidence="5" type="primary">LOC108556591</name>
</gene>
<organism evidence="4 5">
    <name type="scientific">Nicrophorus vespilloides</name>
    <name type="common">Boreal carrion beetle</name>
    <dbReference type="NCBI Taxonomy" id="110193"/>
    <lineage>
        <taxon>Eukaryota</taxon>
        <taxon>Metazoa</taxon>
        <taxon>Ecdysozoa</taxon>
        <taxon>Arthropoda</taxon>
        <taxon>Hexapoda</taxon>
        <taxon>Insecta</taxon>
        <taxon>Pterygota</taxon>
        <taxon>Neoptera</taxon>
        <taxon>Endopterygota</taxon>
        <taxon>Coleoptera</taxon>
        <taxon>Polyphaga</taxon>
        <taxon>Staphyliniformia</taxon>
        <taxon>Silphidae</taxon>
        <taxon>Nicrophorinae</taxon>
        <taxon>Nicrophorus</taxon>
    </lineage>
</organism>
<reference evidence="5" key="1">
    <citation type="submission" date="2025-08" db="UniProtKB">
        <authorList>
            <consortium name="RefSeq"/>
        </authorList>
    </citation>
    <scope>IDENTIFICATION</scope>
    <source>
        <tissue evidence="5">Whole Larva</tissue>
    </source>
</reference>
<dbReference type="InterPro" id="IPR016186">
    <property type="entry name" value="C-type_lectin-like/link_sf"/>
</dbReference>
<dbReference type="SMART" id="SM00034">
    <property type="entry name" value="CLECT"/>
    <property type="match status" value="1"/>
</dbReference>
<evidence type="ECO:0000313" key="5">
    <source>
        <dbReference type="RefSeq" id="XP_017768251.1"/>
    </source>
</evidence>
<protein>
    <submittedName>
        <fullName evidence="5">C-type lectin 37Db-like</fullName>
    </submittedName>
</protein>
<sequence length="158" mass="18586">MNLKLLMILLIAFCGSSTSVCVKRSPLQNEFKNKLYYFESDYKASWFNAFVACRNMGMELLSIDSDEEFDKIHEFVKEKMNYRNGLTIWTSGVMKQKGQFIWINTGNPVTLSKWWSGTPNNYGGHEFCMHVWLKHKQFLLNDAECQMESYYICESRKI</sequence>
<evidence type="ECO:0000259" key="3">
    <source>
        <dbReference type="PROSITE" id="PS50041"/>
    </source>
</evidence>
<dbReference type="PROSITE" id="PS50041">
    <property type="entry name" value="C_TYPE_LECTIN_2"/>
    <property type="match status" value="1"/>
</dbReference>
<dbReference type="InterPro" id="IPR050111">
    <property type="entry name" value="C-type_lectin/snaclec_domain"/>
</dbReference>
<name>A0ABM1M101_NICVS</name>
<dbReference type="InterPro" id="IPR016187">
    <property type="entry name" value="CTDL_fold"/>
</dbReference>
<keyword evidence="2" id="KW-0732">Signal</keyword>
<feature type="domain" description="C-type lectin" evidence="3">
    <location>
        <begin position="31"/>
        <end position="154"/>
    </location>
</feature>
<dbReference type="InterPro" id="IPR018378">
    <property type="entry name" value="C-type_lectin_CS"/>
</dbReference>
<accession>A0ABM1M101</accession>
<dbReference type="Gene3D" id="3.10.100.10">
    <property type="entry name" value="Mannose-Binding Protein A, subunit A"/>
    <property type="match status" value="1"/>
</dbReference>
<dbReference type="CDD" id="cd00037">
    <property type="entry name" value="CLECT"/>
    <property type="match status" value="1"/>
</dbReference>
<dbReference type="Pfam" id="PF00059">
    <property type="entry name" value="Lectin_C"/>
    <property type="match status" value="1"/>
</dbReference>
<evidence type="ECO:0000256" key="1">
    <source>
        <dbReference type="ARBA" id="ARBA00023157"/>
    </source>
</evidence>